<accession>A0A6M4M8Q2</accession>
<dbReference type="AlphaFoldDB" id="A0A6M4M8Q2"/>
<organism evidence="1 2">
    <name type="scientific">Alteromonas pelagimontana</name>
    <dbReference type="NCBI Taxonomy" id="1858656"/>
    <lineage>
        <taxon>Bacteria</taxon>
        <taxon>Pseudomonadati</taxon>
        <taxon>Pseudomonadota</taxon>
        <taxon>Gammaproteobacteria</taxon>
        <taxon>Alteromonadales</taxon>
        <taxon>Alteromonadaceae</taxon>
        <taxon>Alteromonas/Salinimonas group</taxon>
        <taxon>Alteromonas</taxon>
    </lineage>
</organism>
<dbReference type="PROSITE" id="PS51257">
    <property type="entry name" value="PROKAR_LIPOPROTEIN"/>
    <property type="match status" value="1"/>
</dbReference>
<evidence type="ECO:0000313" key="1">
    <source>
        <dbReference type="EMBL" id="QJR79517.1"/>
    </source>
</evidence>
<name>A0A6M4M8Q2_9ALTE</name>
<evidence type="ECO:0008006" key="3">
    <source>
        <dbReference type="Google" id="ProtNLM"/>
    </source>
</evidence>
<dbReference type="Proteomes" id="UP000219285">
    <property type="component" value="Chromosome"/>
</dbReference>
<gene>
    <name evidence="1" type="ORF">CA267_001250</name>
</gene>
<reference evidence="1 2" key="2">
    <citation type="submission" date="2020-04" db="EMBL/GenBank/DDBJ databases">
        <title>Complete genome sequence of Alteromonas pelagimontana 5.12T.</title>
        <authorList>
            <person name="Sinha R.K."/>
            <person name="Krishnan K.P."/>
            <person name="Kurian J.P."/>
        </authorList>
    </citation>
    <scope>NUCLEOTIDE SEQUENCE [LARGE SCALE GENOMIC DNA]</scope>
    <source>
        <strain evidence="1 2">5.12</strain>
    </source>
</reference>
<reference evidence="2" key="1">
    <citation type="submission" date="2014-12" db="EMBL/GenBank/DDBJ databases">
        <title>Complete genome sequence of a multi-drug resistant Klebsiella pneumoniae.</title>
        <authorList>
            <person name="Hua X."/>
            <person name="Chen Q."/>
            <person name="Li X."/>
            <person name="Feng Y."/>
            <person name="Ruan Z."/>
            <person name="Yu Y."/>
        </authorList>
    </citation>
    <scope>NUCLEOTIDE SEQUENCE [LARGE SCALE GENOMIC DNA]</scope>
    <source>
        <strain evidence="2">5.12</strain>
    </source>
</reference>
<keyword evidence="2" id="KW-1185">Reference proteome</keyword>
<evidence type="ECO:0000313" key="2">
    <source>
        <dbReference type="Proteomes" id="UP000219285"/>
    </source>
</evidence>
<dbReference type="EMBL" id="CP052766">
    <property type="protein sequence ID" value="QJR79517.1"/>
    <property type="molecule type" value="Genomic_DNA"/>
</dbReference>
<dbReference type="RefSeq" id="WP_139316236.1">
    <property type="nucleotide sequence ID" value="NZ_CP052766.1"/>
</dbReference>
<proteinExistence type="predicted"/>
<protein>
    <recommendedName>
        <fullName evidence="3">Lipoprotein</fullName>
    </recommendedName>
</protein>
<sequence length="431" mass="49264">MILRTIMLCLILSSCSTVPTSGNKRPVHYDSRSFSDEDHHTYLIETDSEDVISFEIRISNAANDTSCEKRSIYSTNSVSAKDAVIRHFGFSRKGSPNIALYEWHMCFIHDGITYKAWRGFDPGPNTSLNVNCFITAEQLVAEETDKYLCKTDSVIHSKENYSEVAQHCWSKGVCRRFESAFEYNIFRKRGADNVALHQIVPSKKIRELTVNYEYLDEKKAEKFRSSWISEEQKYCSETDEKYRKLCLEGVSNLKASLAGDGEWRYRLTEKALTGSFPELKPQSLLLHGIRELVYATTFTFTPHKIKGSSVFFYFVTCPIEKRQAKKAVCILSINQAFYSDNPNEYIYIEQTSDLSTALWAYSAHKGVEVDPADERMATWLEKPSSVSSIEIDGMIAKFTYHVGGCTYQTWYRIVGDNEELEFMKVSGGLCI</sequence>
<dbReference type="KEGG" id="apel:CA267_001250"/>